<evidence type="ECO:0000256" key="1">
    <source>
        <dbReference type="SAM" id="Phobius"/>
    </source>
</evidence>
<proteinExistence type="predicted"/>
<dbReference type="Pfam" id="PF07331">
    <property type="entry name" value="TctB"/>
    <property type="match status" value="1"/>
</dbReference>
<keyword evidence="1" id="KW-1133">Transmembrane helix</keyword>
<comment type="caution">
    <text evidence="3">The sequence shown here is derived from an EMBL/GenBank/DDBJ whole genome shotgun (WGS) entry which is preliminary data.</text>
</comment>
<dbReference type="Proteomes" id="UP000766336">
    <property type="component" value="Unassembled WGS sequence"/>
</dbReference>
<dbReference type="RefSeq" id="WP_213671982.1">
    <property type="nucleotide sequence ID" value="NZ_JAHCDA010000004.1"/>
</dbReference>
<evidence type="ECO:0000313" key="3">
    <source>
        <dbReference type="EMBL" id="MBS7813293.1"/>
    </source>
</evidence>
<evidence type="ECO:0000259" key="2">
    <source>
        <dbReference type="Pfam" id="PF07331"/>
    </source>
</evidence>
<feature type="transmembrane region" description="Helical" evidence="1">
    <location>
        <begin position="101"/>
        <end position="117"/>
    </location>
</feature>
<gene>
    <name evidence="3" type="ORF">KHU32_20290</name>
</gene>
<feature type="transmembrane region" description="Helical" evidence="1">
    <location>
        <begin position="124"/>
        <end position="143"/>
    </location>
</feature>
<sequence length="156" mass="16307">MQLSDRITGGALVLLGAAAAWGGSKLPAVPGQDVGPAAFPMLIGFGLIFCGSLIAFGVGRSFEVEEEPQENSGSLMARLGLRVLVPPALLLFYALAVDHLGFLLTAGVMVFLGALALRASVKLALPLAIIAPFFVHLAFYRLLRVPLPEGLLGAPW</sequence>
<evidence type="ECO:0000313" key="4">
    <source>
        <dbReference type="Proteomes" id="UP000766336"/>
    </source>
</evidence>
<accession>A0ABS5QIW5</accession>
<reference evidence="3 4" key="1">
    <citation type="submission" date="2021-05" db="EMBL/GenBank/DDBJ databases">
        <title>Roseococcus sp. XZZS9, whole genome shotgun sequencing project.</title>
        <authorList>
            <person name="Zhao G."/>
            <person name="Shen L."/>
        </authorList>
    </citation>
    <scope>NUCLEOTIDE SEQUENCE [LARGE SCALE GENOMIC DNA]</scope>
    <source>
        <strain evidence="3 4">XZZS9</strain>
    </source>
</reference>
<dbReference type="EMBL" id="JAHCDA010000004">
    <property type="protein sequence ID" value="MBS7813293.1"/>
    <property type="molecule type" value="Genomic_DNA"/>
</dbReference>
<protein>
    <submittedName>
        <fullName evidence="3">Tripartite tricarboxylate transporter TctB family protein</fullName>
    </submittedName>
</protein>
<keyword evidence="1" id="KW-0472">Membrane</keyword>
<organism evidence="3 4">
    <name type="scientific">Roseococcus pinisoli</name>
    <dbReference type="NCBI Taxonomy" id="2835040"/>
    <lineage>
        <taxon>Bacteria</taxon>
        <taxon>Pseudomonadati</taxon>
        <taxon>Pseudomonadota</taxon>
        <taxon>Alphaproteobacteria</taxon>
        <taxon>Acetobacterales</taxon>
        <taxon>Roseomonadaceae</taxon>
        <taxon>Roseococcus</taxon>
    </lineage>
</organism>
<feature type="transmembrane region" description="Helical" evidence="1">
    <location>
        <begin position="38"/>
        <end position="58"/>
    </location>
</feature>
<feature type="domain" description="DUF1468" evidence="2">
    <location>
        <begin position="7"/>
        <end position="148"/>
    </location>
</feature>
<keyword evidence="4" id="KW-1185">Reference proteome</keyword>
<feature type="transmembrane region" description="Helical" evidence="1">
    <location>
        <begin position="79"/>
        <end position="95"/>
    </location>
</feature>
<dbReference type="InterPro" id="IPR009936">
    <property type="entry name" value="DUF1468"/>
</dbReference>
<keyword evidence="1" id="KW-0812">Transmembrane</keyword>
<name>A0ABS5QIW5_9PROT</name>